<dbReference type="Proteomes" id="UP000236724">
    <property type="component" value="Unassembled WGS sequence"/>
</dbReference>
<dbReference type="GO" id="GO:0061522">
    <property type="term" value="F:1,4-dihydroxy-2-naphthoyl-CoA thioesterase activity"/>
    <property type="evidence" value="ECO:0007669"/>
    <property type="project" value="TreeGrafter"/>
</dbReference>
<dbReference type="Gene3D" id="3.10.129.10">
    <property type="entry name" value="Hotdog Thioesterase"/>
    <property type="match status" value="1"/>
</dbReference>
<dbReference type="InterPro" id="IPR029069">
    <property type="entry name" value="HotDog_dom_sf"/>
</dbReference>
<dbReference type="AlphaFoldDB" id="A0A1H6FDL2"/>
<dbReference type="GO" id="GO:0005829">
    <property type="term" value="C:cytosol"/>
    <property type="evidence" value="ECO:0007669"/>
    <property type="project" value="TreeGrafter"/>
</dbReference>
<dbReference type="EMBL" id="FMSV02000543">
    <property type="protein sequence ID" value="SEH08137.1"/>
    <property type="molecule type" value="Genomic_DNA"/>
</dbReference>
<name>A0A1H6FDL2_9GAMM</name>
<organism evidence="4 5">
    <name type="scientific">Candidatus Venteria ishoeyi</name>
    <dbReference type="NCBI Taxonomy" id="1899563"/>
    <lineage>
        <taxon>Bacteria</taxon>
        <taxon>Pseudomonadati</taxon>
        <taxon>Pseudomonadota</taxon>
        <taxon>Gammaproteobacteria</taxon>
        <taxon>Thiotrichales</taxon>
        <taxon>Thiotrichaceae</taxon>
        <taxon>Venteria</taxon>
    </lineage>
</organism>
<gene>
    <name evidence="4" type="primary">ydiI</name>
    <name evidence="4" type="ORF">MBHS_04027</name>
</gene>
<proteinExistence type="inferred from homology"/>
<dbReference type="Pfam" id="PF03061">
    <property type="entry name" value="4HBT"/>
    <property type="match status" value="1"/>
</dbReference>
<dbReference type="OrthoDB" id="9798208at2"/>
<reference evidence="4 5" key="1">
    <citation type="submission" date="2016-10" db="EMBL/GenBank/DDBJ databases">
        <authorList>
            <person name="de Groot N.N."/>
        </authorList>
    </citation>
    <scope>NUCLEOTIDE SEQUENCE [LARGE SCALE GENOMIC DNA]</scope>
    <source>
        <strain evidence="4">MBHS1</strain>
    </source>
</reference>
<comment type="similarity">
    <text evidence="1">Belongs to the thioesterase PaaI family.</text>
</comment>
<evidence type="ECO:0000256" key="2">
    <source>
        <dbReference type="ARBA" id="ARBA00022801"/>
    </source>
</evidence>
<evidence type="ECO:0000256" key="1">
    <source>
        <dbReference type="ARBA" id="ARBA00008324"/>
    </source>
</evidence>
<sequence>MSIWFQPVTVAQLNKDFDSAMIHHLGIQISQIQDNALIGTMPVDERTRQPFGLLHGGASMVLAETLGSLGSYLCVDSNRFYPAGQSIYGNHIKSIAEGIVTGTAKPVHLGGKSHLWQIEIRDNQEALICTAQLTTRILTQDNLKTQL</sequence>
<dbReference type="InterPro" id="IPR006683">
    <property type="entry name" value="Thioestr_dom"/>
</dbReference>
<dbReference type="PANTHER" id="PTHR43240:SF5">
    <property type="entry name" value="1,4-DIHYDROXY-2-NAPHTHOYL-COA THIOESTERASE 1"/>
    <property type="match status" value="1"/>
</dbReference>
<dbReference type="SUPFAM" id="SSF54637">
    <property type="entry name" value="Thioesterase/thiol ester dehydrase-isomerase"/>
    <property type="match status" value="1"/>
</dbReference>
<dbReference type="RefSeq" id="WP_103921712.1">
    <property type="nucleotide sequence ID" value="NZ_FMSV02000543.1"/>
</dbReference>
<evidence type="ECO:0000313" key="5">
    <source>
        <dbReference type="Proteomes" id="UP000236724"/>
    </source>
</evidence>
<dbReference type="EC" id="3.1.-.-" evidence="4"/>
<feature type="domain" description="Thioesterase" evidence="3">
    <location>
        <begin position="51"/>
        <end position="129"/>
    </location>
</feature>
<dbReference type="PANTHER" id="PTHR43240">
    <property type="entry name" value="1,4-DIHYDROXY-2-NAPHTHOYL-COA THIOESTERASE 1"/>
    <property type="match status" value="1"/>
</dbReference>
<keyword evidence="2 4" id="KW-0378">Hydrolase</keyword>
<evidence type="ECO:0000259" key="3">
    <source>
        <dbReference type="Pfam" id="PF03061"/>
    </source>
</evidence>
<keyword evidence="5" id="KW-1185">Reference proteome</keyword>
<dbReference type="NCBIfam" id="TIGR00369">
    <property type="entry name" value="unchar_dom_1"/>
    <property type="match status" value="1"/>
</dbReference>
<evidence type="ECO:0000313" key="4">
    <source>
        <dbReference type="EMBL" id="SEH08137.1"/>
    </source>
</evidence>
<accession>A0A1H6FDL2</accession>
<dbReference type="InterPro" id="IPR003736">
    <property type="entry name" value="PAAI_dom"/>
</dbReference>
<dbReference type="CDD" id="cd03443">
    <property type="entry name" value="PaaI_thioesterase"/>
    <property type="match status" value="1"/>
</dbReference>
<protein>
    <submittedName>
        <fullName evidence="4">Esterase YdiI</fullName>
        <ecNumber evidence="4">3.1.-.-</ecNumber>
    </submittedName>
</protein>